<feature type="domain" description="Exoribonuclease phosphorolytic" evidence="10">
    <location>
        <begin position="14"/>
        <end position="140"/>
    </location>
</feature>
<evidence type="ECO:0000256" key="1">
    <source>
        <dbReference type="ARBA" id="ARBA00004496"/>
    </source>
</evidence>
<evidence type="ECO:0000256" key="6">
    <source>
        <dbReference type="ARBA" id="ARBA00022835"/>
    </source>
</evidence>
<keyword evidence="8" id="KW-0539">Nucleus</keyword>
<organism evidence="11 12">
    <name type="scientific">Entamoeba histolytica</name>
    <dbReference type="NCBI Taxonomy" id="5759"/>
    <lineage>
        <taxon>Eukaryota</taxon>
        <taxon>Amoebozoa</taxon>
        <taxon>Evosea</taxon>
        <taxon>Archamoebae</taxon>
        <taxon>Mastigamoebida</taxon>
        <taxon>Entamoebidae</taxon>
        <taxon>Entamoeba</taxon>
    </lineage>
</organism>
<dbReference type="PANTHER" id="PTHR11097:SF9">
    <property type="entry name" value="EXOSOME COMPLEX COMPONENT RRP43"/>
    <property type="match status" value="1"/>
</dbReference>
<dbReference type="Pfam" id="PF01138">
    <property type="entry name" value="RNase_PH"/>
    <property type="match status" value="1"/>
</dbReference>
<dbReference type="VEuPathDB" id="AmoebaDB:KM1_242350"/>
<evidence type="ECO:0000256" key="4">
    <source>
        <dbReference type="ARBA" id="ARBA00022490"/>
    </source>
</evidence>
<dbReference type="GO" id="GO:0034475">
    <property type="term" value="P:U4 snRNA 3'-end processing"/>
    <property type="evidence" value="ECO:0007669"/>
    <property type="project" value="TreeGrafter"/>
</dbReference>
<dbReference type="VEuPathDB" id="AmoebaDB:EHI_092720"/>
<name>A0A5K1V6T4_ENTHI</name>
<dbReference type="InterPro" id="IPR020568">
    <property type="entry name" value="Ribosomal_Su5_D2-typ_SF"/>
</dbReference>
<protein>
    <recommendedName>
        <fullName evidence="9">Ribosomal RNA-processing protein 43</fullName>
    </recommendedName>
</protein>
<keyword evidence="6" id="KW-0271">Exosome</keyword>
<dbReference type="GO" id="GO:0071028">
    <property type="term" value="P:nuclear mRNA surveillance"/>
    <property type="evidence" value="ECO:0007669"/>
    <property type="project" value="TreeGrafter"/>
</dbReference>
<dbReference type="GO" id="GO:0016075">
    <property type="term" value="P:rRNA catabolic process"/>
    <property type="evidence" value="ECO:0007669"/>
    <property type="project" value="TreeGrafter"/>
</dbReference>
<evidence type="ECO:0000256" key="7">
    <source>
        <dbReference type="ARBA" id="ARBA00022884"/>
    </source>
</evidence>
<keyword evidence="7" id="KW-0694">RNA-binding</keyword>
<evidence type="ECO:0000259" key="10">
    <source>
        <dbReference type="Pfam" id="PF01138"/>
    </source>
</evidence>
<evidence type="ECO:0000256" key="5">
    <source>
        <dbReference type="ARBA" id="ARBA00022552"/>
    </source>
</evidence>
<evidence type="ECO:0000313" key="11">
    <source>
        <dbReference type="EMBL" id="GAT92506.1"/>
    </source>
</evidence>
<gene>
    <name evidence="11" type="ORF">CL6EHI_092720</name>
</gene>
<evidence type="ECO:0000256" key="3">
    <source>
        <dbReference type="ARBA" id="ARBA00006678"/>
    </source>
</evidence>
<dbReference type="GO" id="GO:0000467">
    <property type="term" value="P:exonucleolytic trimming to generate mature 3'-end of 5.8S rRNA from tricistronic rRNA transcript (SSU-rRNA, 5.8S rRNA, LSU-rRNA)"/>
    <property type="evidence" value="ECO:0007669"/>
    <property type="project" value="TreeGrafter"/>
</dbReference>
<dbReference type="InterPro" id="IPR050590">
    <property type="entry name" value="Exosome_comp_Rrp42_subfam"/>
</dbReference>
<keyword evidence="5" id="KW-0698">rRNA processing</keyword>
<dbReference type="GO" id="GO:0071038">
    <property type="term" value="P:TRAMP-dependent tRNA surveillance pathway"/>
    <property type="evidence" value="ECO:0007669"/>
    <property type="project" value="TreeGrafter"/>
</dbReference>
<dbReference type="Gene3D" id="3.30.230.70">
    <property type="entry name" value="GHMP Kinase, N-terminal domain"/>
    <property type="match status" value="1"/>
</dbReference>
<dbReference type="InterPro" id="IPR001247">
    <property type="entry name" value="ExoRNase_PH_dom1"/>
</dbReference>
<sequence length="232" mass="26560">MSKLVFTTKGKEHVIKKNVIHNLKSSASYRIGNTQIICGISTEIVQMIQDGKEPQYIEVEIKRSGLNEDKSPMIESIPMWIEEVLNDKDLFENREKLLVSTEDKETSFYQKIHLVNYIIDDDGSVFDVAILASIKALLTLELQEMKIGLDGLCSYDETKKYQLHFNYHPIPFSFFMENGTKTTAHLSFILTETEINHIHIHGGESVISPELLLGCTSRCRTIFDAYVKRLIE</sequence>
<dbReference type="AlphaFoldDB" id="A0A5K1V6T4"/>
<comment type="similarity">
    <text evidence="3">Belongs to the RNase PH family.</text>
</comment>
<comment type="caution">
    <text evidence="11">The sequence shown here is derived from an EMBL/GenBank/DDBJ whole genome shotgun (WGS) entry which is preliminary data.</text>
</comment>
<dbReference type="OMA" id="CITKCRT"/>
<dbReference type="GO" id="GO:0034476">
    <property type="term" value="P:U5 snRNA 3'-end processing"/>
    <property type="evidence" value="ECO:0007669"/>
    <property type="project" value="TreeGrafter"/>
</dbReference>
<evidence type="ECO:0000256" key="9">
    <source>
        <dbReference type="ARBA" id="ARBA00030617"/>
    </source>
</evidence>
<dbReference type="GO" id="GO:0005730">
    <property type="term" value="C:nucleolus"/>
    <property type="evidence" value="ECO:0007669"/>
    <property type="project" value="UniProtKB-SubCell"/>
</dbReference>
<comment type="subcellular location">
    <subcellularLocation>
        <location evidence="1">Cytoplasm</location>
    </subcellularLocation>
    <subcellularLocation>
        <location evidence="2">Nucleus</location>
        <location evidence="2">Nucleolus</location>
    </subcellularLocation>
</comment>
<dbReference type="GO" id="GO:0000177">
    <property type="term" value="C:cytoplasmic exosome (RNase complex)"/>
    <property type="evidence" value="ECO:0007669"/>
    <property type="project" value="TreeGrafter"/>
</dbReference>
<dbReference type="InterPro" id="IPR027408">
    <property type="entry name" value="PNPase/RNase_PH_dom_sf"/>
</dbReference>
<dbReference type="PANTHER" id="PTHR11097">
    <property type="entry name" value="EXOSOME COMPLEX EXONUCLEASE RIBOSOMAL RNA PROCESSING PROTEIN"/>
    <property type="match status" value="1"/>
</dbReference>
<dbReference type="GO" id="GO:0035925">
    <property type="term" value="F:mRNA 3'-UTR AU-rich region binding"/>
    <property type="evidence" value="ECO:0007669"/>
    <property type="project" value="TreeGrafter"/>
</dbReference>
<dbReference type="GO" id="GO:0034473">
    <property type="term" value="P:U1 snRNA 3'-end processing"/>
    <property type="evidence" value="ECO:0007669"/>
    <property type="project" value="TreeGrafter"/>
</dbReference>
<dbReference type="FunFam" id="3.30.230.70:FF:000065">
    <property type="entry name" value="Uncharacterized protein"/>
    <property type="match status" value="1"/>
</dbReference>
<dbReference type="VEuPathDB" id="AmoebaDB:EHI7A_152980"/>
<proteinExistence type="inferred from homology"/>
<evidence type="ECO:0000313" key="12">
    <source>
        <dbReference type="Proteomes" id="UP000078387"/>
    </source>
</evidence>
<evidence type="ECO:0000256" key="8">
    <source>
        <dbReference type="ARBA" id="ARBA00023242"/>
    </source>
</evidence>
<dbReference type="SUPFAM" id="SSF54211">
    <property type="entry name" value="Ribosomal protein S5 domain 2-like"/>
    <property type="match status" value="1"/>
</dbReference>
<dbReference type="GO" id="GO:0000176">
    <property type="term" value="C:nuclear exosome (RNase complex)"/>
    <property type="evidence" value="ECO:0007669"/>
    <property type="project" value="TreeGrafter"/>
</dbReference>
<accession>A0A5K1V6T4</accession>
<dbReference type="EMBL" id="BDEQ01000001">
    <property type="protein sequence ID" value="GAT92506.1"/>
    <property type="molecule type" value="Genomic_DNA"/>
</dbReference>
<dbReference type="Proteomes" id="UP000078387">
    <property type="component" value="Unassembled WGS sequence"/>
</dbReference>
<evidence type="ECO:0000256" key="2">
    <source>
        <dbReference type="ARBA" id="ARBA00004604"/>
    </source>
</evidence>
<keyword evidence="4" id="KW-0963">Cytoplasm</keyword>
<dbReference type="VEuPathDB" id="AmoebaDB:EHI5A_187250"/>
<reference evidence="11 12" key="1">
    <citation type="submission" date="2016-05" db="EMBL/GenBank/DDBJ databases">
        <title>First whole genome sequencing of Entamoeba histolytica HM1:IMSS-clone-6.</title>
        <authorList>
            <person name="Mukherjee Avik.K."/>
            <person name="Izumyama S."/>
            <person name="Nakada-Tsukui K."/>
            <person name="Nozaki T."/>
        </authorList>
    </citation>
    <scope>NUCLEOTIDE SEQUENCE [LARGE SCALE GENOMIC DNA]</scope>
    <source>
        <strain evidence="11 12">HM1:IMSS clone 6</strain>
    </source>
</reference>
<dbReference type="GO" id="GO:0071035">
    <property type="term" value="P:nuclear polyadenylation-dependent rRNA catabolic process"/>
    <property type="evidence" value="ECO:0007669"/>
    <property type="project" value="TreeGrafter"/>
</dbReference>